<feature type="transmembrane region" description="Helical" evidence="5">
    <location>
        <begin position="20"/>
        <end position="43"/>
    </location>
</feature>
<evidence type="ECO:0000259" key="6">
    <source>
        <dbReference type="Pfam" id="PF12698"/>
    </source>
</evidence>
<dbReference type="EMBL" id="CAJVCH010571096">
    <property type="protein sequence ID" value="CAG7836615.1"/>
    <property type="molecule type" value="Genomic_DNA"/>
</dbReference>
<dbReference type="AlphaFoldDB" id="A0A8J2MDC2"/>
<keyword evidence="2 5" id="KW-0812">Transmembrane</keyword>
<protein>
    <recommendedName>
        <fullName evidence="6">ABC-2 type transporter transmembrane domain-containing protein</fullName>
    </recommendedName>
</protein>
<accession>A0A8J2MDC2</accession>
<dbReference type="GO" id="GO:0016020">
    <property type="term" value="C:membrane"/>
    <property type="evidence" value="ECO:0007669"/>
    <property type="project" value="UniProtKB-SubCell"/>
</dbReference>
<feature type="transmembrane region" description="Helical" evidence="5">
    <location>
        <begin position="260"/>
        <end position="281"/>
    </location>
</feature>
<evidence type="ECO:0000313" key="8">
    <source>
        <dbReference type="Proteomes" id="UP000708208"/>
    </source>
</evidence>
<evidence type="ECO:0000313" key="7">
    <source>
        <dbReference type="EMBL" id="CAG7836615.1"/>
    </source>
</evidence>
<comment type="caution">
    <text evidence="7">The sequence shown here is derived from an EMBL/GenBank/DDBJ whole genome shotgun (WGS) entry which is preliminary data.</text>
</comment>
<proteinExistence type="predicted"/>
<dbReference type="Pfam" id="PF12698">
    <property type="entry name" value="ABC2_membrane_3"/>
    <property type="match status" value="1"/>
</dbReference>
<keyword evidence="8" id="KW-1185">Reference proteome</keyword>
<dbReference type="Proteomes" id="UP000708208">
    <property type="component" value="Unassembled WGS sequence"/>
</dbReference>
<dbReference type="InterPro" id="IPR013525">
    <property type="entry name" value="ABC2_TM"/>
</dbReference>
<gene>
    <name evidence="7" type="ORF">AFUS01_LOCUS45845</name>
</gene>
<feature type="domain" description="ABC-2 type transporter transmembrane" evidence="6">
    <location>
        <begin position="213"/>
        <end position="392"/>
    </location>
</feature>
<sequence>MKELKLLLWKNFKVLSREKLSTLAEILAPLSCIVVFGIFRIILKSQAHPEPAIWESFAVNDIPVTVKEQADILLYTPSNPKTDAIMEMVLKNFFQGEDFNYTIKGFARENQMVEAYLKGRDKDEDVFSRGPVLAGIVFQKIGPKKIPSQIKYALRFPSYQRTNYSEFTDRTNCRAAWFTENIYPILRFSGPRSKDNQYGGFPGYFEEGFLYLQHALDNSITRLLLNETQVQEYTNSSFRMQRFPYPPYAHDKYLVVSLVWTPYLFGVAYIYSIMNLTRLIIHEKVTRIKEFMKIMGLANWQHWMSWFIRSFTLAVIVALLSTFVFKVEFGKNLSVYPYSNPLLLFLCLFLYGMTAITFSFLFSTIFSNVDAGATIAGFSWIVFIFPFFGYFSKFSTLVLPVYGLVLDWEVT</sequence>
<name>A0A8J2MDC2_9HEXA</name>
<dbReference type="PANTHER" id="PTHR19229">
    <property type="entry name" value="ATP-BINDING CASSETTE TRANSPORTER SUBFAMILY A ABCA"/>
    <property type="match status" value="1"/>
</dbReference>
<organism evidence="7 8">
    <name type="scientific">Allacma fusca</name>
    <dbReference type="NCBI Taxonomy" id="39272"/>
    <lineage>
        <taxon>Eukaryota</taxon>
        <taxon>Metazoa</taxon>
        <taxon>Ecdysozoa</taxon>
        <taxon>Arthropoda</taxon>
        <taxon>Hexapoda</taxon>
        <taxon>Collembola</taxon>
        <taxon>Symphypleona</taxon>
        <taxon>Sminthuridae</taxon>
        <taxon>Allacma</taxon>
    </lineage>
</organism>
<keyword evidence="3 5" id="KW-1133">Transmembrane helix</keyword>
<evidence type="ECO:0000256" key="3">
    <source>
        <dbReference type="ARBA" id="ARBA00022989"/>
    </source>
</evidence>
<feature type="transmembrane region" description="Helical" evidence="5">
    <location>
        <begin position="343"/>
        <end position="366"/>
    </location>
</feature>
<dbReference type="InterPro" id="IPR026082">
    <property type="entry name" value="ABCA"/>
</dbReference>
<evidence type="ECO:0000256" key="4">
    <source>
        <dbReference type="ARBA" id="ARBA00023136"/>
    </source>
</evidence>
<feature type="transmembrane region" description="Helical" evidence="5">
    <location>
        <begin position="373"/>
        <end position="391"/>
    </location>
</feature>
<dbReference type="OrthoDB" id="6157630at2759"/>
<reference evidence="7" key="1">
    <citation type="submission" date="2021-06" db="EMBL/GenBank/DDBJ databases">
        <authorList>
            <person name="Hodson N. C."/>
            <person name="Mongue J. A."/>
            <person name="Jaron S. K."/>
        </authorList>
    </citation>
    <scope>NUCLEOTIDE SEQUENCE</scope>
</reference>
<dbReference type="PANTHER" id="PTHR19229:SF250">
    <property type="entry name" value="ABC TRANSPORTER DOMAIN-CONTAINING PROTEIN-RELATED"/>
    <property type="match status" value="1"/>
</dbReference>
<feature type="transmembrane region" description="Helical" evidence="5">
    <location>
        <begin position="302"/>
        <end position="323"/>
    </location>
</feature>
<evidence type="ECO:0000256" key="1">
    <source>
        <dbReference type="ARBA" id="ARBA00004141"/>
    </source>
</evidence>
<evidence type="ECO:0000256" key="5">
    <source>
        <dbReference type="SAM" id="Phobius"/>
    </source>
</evidence>
<dbReference type="GO" id="GO:0140359">
    <property type="term" value="F:ABC-type transporter activity"/>
    <property type="evidence" value="ECO:0007669"/>
    <property type="project" value="InterPro"/>
</dbReference>
<keyword evidence="4 5" id="KW-0472">Membrane</keyword>
<evidence type="ECO:0000256" key="2">
    <source>
        <dbReference type="ARBA" id="ARBA00022692"/>
    </source>
</evidence>
<dbReference type="GO" id="GO:0005319">
    <property type="term" value="F:lipid transporter activity"/>
    <property type="evidence" value="ECO:0007669"/>
    <property type="project" value="TreeGrafter"/>
</dbReference>
<comment type="subcellular location">
    <subcellularLocation>
        <location evidence="1">Membrane</location>
        <topology evidence="1">Multi-pass membrane protein</topology>
    </subcellularLocation>
</comment>